<sequence length="111" mass="13058">MNNQILQLYAFLQASRGNWRNAIWIECKFCLYKNQQCDEYLLAADRNGAPLVFSVEQFRRLTGDTPVKDECIAVLSEQAFEELYSSWLLWHIDWLKDCRLRQLAQGKEPAL</sequence>
<comment type="caution">
    <text evidence="1">The sequence shown here is derived from an EMBL/GenBank/DDBJ whole genome shotgun (WGS) entry which is preliminary data.</text>
</comment>
<dbReference type="EMBL" id="JBBMFD010000005">
    <property type="protein sequence ID" value="MEQ2440125.1"/>
    <property type="molecule type" value="Genomic_DNA"/>
</dbReference>
<evidence type="ECO:0000313" key="2">
    <source>
        <dbReference type="Proteomes" id="UP001489509"/>
    </source>
</evidence>
<dbReference type="RefSeq" id="WP_349218509.1">
    <property type="nucleotide sequence ID" value="NZ_JBBMFD010000005.1"/>
</dbReference>
<protein>
    <submittedName>
        <fullName evidence="1">Uncharacterized protein</fullName>
    </submittedName>
</protein>
<name>A0ABV1DYL4_9FIRM</name>
<proteinExistence type="predicted"/>
<reference evidence="1 2" key="1">
    <citation type="submission" date="2024-03" db="EMBL/GenBank/DDBJ databases">
        <title>Human intestinal bacterial collection.</title>
        <authorList>
            <person name="Pauvert C."/>
            <person name="Hitch T.C.A."/>
            <person name="Clavel T."/>
        </authorList>
    </citation>
    <scope>NUCLEOTIDE SEQUENCE [LARGE SCALE GENOMIC DNA]</scope>
    <source>
        <strain evidence="1 2">CLA-JM-H44</strain>
    </source>
</reference>
<accession>A0ABV1DYL4</accession>
<evidence type="ECO:0000313" key="1">
    <source>
        <dbReference type="EMBL" id="MEQ2440125.1"/>
    </source>
</evidence>
<dbReference type="Proteomes" id="UP001489509">
    <property type="component" value="Unassembled WGS sequence"/>
</dbReference>
<gene>
    <name evidence="1" type="ORF">WMO26_04725</name>
</gene>
<keyword evidence="2" id="KW-1185">Reference proteome</keyword>
<organism evidence="1 2">
    <name type="scientific">Solibaculum intestinale</name>
    <dbReference type="NCBI Taxonomy" id="3133165"/>
    <lineage>
        <taxon>Bacteria</taxon>
        <taxon>Bacillati</taxon>
        <taxon>Bacillota</taxon>
        <taxon>Clostridia</taxon>
        <taxon>Eubacteriales</taxon>
        <taxon>Oscillospiraceae</taxon>
        <taxon>Solibaculum</taxon>
    </lineage>
</organism>